<gene>
    <name evidence="1" type="ORF">EJV47_04555</name>
</gene>
<dbReference type="OrthoDB" id="886004at2"/>
<dbReference type="Proteomes" id="UP000282184">
    <property type="component" value="Unassembled WGS sequence"/>
</dbReference>
<dbReference type="EMBL" id="RXOF01000002">
    <property type="protein sequence ID" value="RTQ52298.1"/>
    <property type="molecule type" value="Genomic_DNA"/>
</dbReference>
<accession>A0A3S0H7H8</accession>
<organism evidence="1 2">
    <name type="scientific">Hymenobacter gummosus</name>
    <dbReference type="NCBI Taxonomy" id="1776032"/>
    <lineage>
        <taxon>Bacteria</taxon>
        <taxon>Pseudomonadati</taxon>
        <taxon>Bacteroidota</taxon>
        <taxon>Cytophagia</taxon>
        <taxon>Cytophagales</taxon>
        <taxon>Hymenobacteraceae</taxon>
        <taxon>Hymenobacter</taxon>
    </lineage>
</organism>
<reference evidence="1 2" key="1">
    <citation type="submission" date="2018-12" db="EMBL/GenBank/DDBJ databases">
        <title>Hymenobacter gummosus sp. nov., isolated from a spring.</title>
        <authorList>
            <person name="Nie L."/>
        </authorList>
    </citation>
    <scope>NUCLEOTIDE SEQUENCE [LARGE SCALE GENOMIC DNA]</scope>
    <source>
        <strain evidence="1 2">KCTC 52166</strain>
    </source>
</reference>
<dbReference type="RefSeq" id="WP_126691955.1">
    <property type="nucleotide sequence ID" value="NZ_RXOF01000002.1"/>
</dbReference>
<name>A0A3S0H7H8_9BACT</name>
<protein>
    <submittedName>
        <fullName evidence="1">Uncharacterized protein</fullName>
    </submittedName>
</protein>
<evidence type="ECO:0000313" key="1">
    <source>
        <dbReference type="EMBL" id="RTQ52298.1"/>
    </source>
</evidence>
<keyword evidence="2" id="KW-1185">Reference proteome</keyword>
<evidence type="ECO:0000313" key="2">
    <source>
        <dbReference type="Proteomes" id="UP000282184"/>
    </source>
</evidence>
<sequence length="120" mass="12775">MLTPLQFSQLVAAAWSGPAVAHHATISHYVSTTGYQATQYQVSYHVGEACFIAPWQAQECPFQAVAAAVAAAAAAGVPVCRRHAQRAISRAVWGLTGAPALRPGFACRARRHRCAPLRHA</sequence>
<proteinExistence type="predicted"/>
<dbReference type="AlphaFoldDB" id="A0A3S0H7H8"/>
<comment type="caution">
    <text evidence="1">The sequence shown here is derived from an EMBL/GenBank/DDBJ whole genome shotgun (WGS) entry which is preliminary data.</text>
</comment>